<gene>
    <name evidence="1" type="ORF">PPG34_13490</name>
</gene>
<evidence type="ECO:0000313" key="1">
    <source>
        <dbReference type="EMBL" id="MDT7043368.1"/>
    </source>
</evidence>
<keyword evidence="2" id="KW-1185">Reference proteome</keyword>
<proteinExistence type="predicted"/>
<dbReference type="RefSeq" id="WP_313833935.1">
    <property type="nucleotide sequence ID" value="NZ_JAQOUE010000001.1"/>
</dbReference>
<dbReference type="EMBL" id="JAQOUE010000001">
    <property type="protein sequence ID" value="MDT7043368.1"/>
    <property type="molecule type" value="Genomic_DNA"/>
</dbReference>
<protein>
    <submittedName>
        <fullName evidence="1">Uncharacterized protein</fullName>
    </submittedName>
</protein>
<organism evidence="1 2">
    <name type="scientific">Candidatus Nitronereus thalassa</name>
    <dbReference type="NCBI Taxonomy" id="3020898"/>
    <lineage>
        <taxon>Bacteria</taxon>
        <taxon>Pseudomonadati</taxon>
        <taxon>Nitrospirota</taxon>
        <taxon>Nitrospiria</taxon>
        <taxon>Nitrospirales</taxon>
        <taxon>Nitrospiraceae</taxon>
        <taxon>Candidatus Nitronereus</taxon>
    </lineage>
</organism>
<evidence type="ECO:0000313" key="2">
    <source>
        <dbReference type="Proteomes" id="UP001250932"/>
    </source>
</evidence>
<reference evidence="1 2" key="1">
    <citation type="journal article" date="2023" name="ISME J.">
        <title>Cultivation and genomic characterization of novel and ubiquitous marine nitrite-oxidizing bacteria from the Nitrospirales.</title>
        <authorList>
            <person name="Mueller A.J."/>
            <person name="Daebeler A."/>
            <person name="Herbold C.W."/>
            <person name="Kirkegaard R.H."/>
            <person name="Daims H."/>
        </authorList>
    </citation>
    <scope>NUCLEOTIDE SEQUENCE [LARGE SCALE GENOMIC DNA]</scope>
    <source>
        <strain evidence="1 2">EB</strain>
    </source>
</reference>
<comment type="caution">
    <text evidence="1">The sequence shown here is derived from an EMBL/GenBank/DDBJ whole genome shotgun (WGS) entry which is preliminary data.</text>
</comment>
<sequence>MPQKGQEKQRIEKLMKEILMDSVRIEQNRTNIDERIRSNLCGYRFWRRST</sequence>
<accession>A0ABU3KAC7</accession>
<dbReference type="Proteomes" id="UP001250932">
    <property type="component" value="Unassembled WGS sequence"/>
</dbReference>
<name>A0ABU3KAC7_9BACT</name>